<evidence type="ECO:0000313" key="2">
    <source>
        <dbReference type="Proteomes" id="UP000830395"/>
    </source>
</evidence>
<accession>A0ACC5YTT2</accession>
<protein>
    <submittedName>
        <fullName evidence="1">Uncharacterized protein</fullName>
    </submittedName>
</protein>
<reference evidence="1" key="1">
    <citation type="submission" date="2020-02" db="EMBL/GenBank/DDBJ databases">
        <title>Genome sequencing of the panga catfish, Pangasius djambal.</title>
        <authorList>
            <person name="Wen M."/>
            <person name="Zahm M."/>
            <person name="Roques C."/>
            <person name="Cabau C."/>
            <person name="Klopp C."/>
            <person name="Donnadieu C."/>
            <person name="Jouanno E."/>
            <person name="Avarre J.-C."/>
            <person name="Campet M."/>
            <person name="Ha T."/>
            <person name="Dugue R."/>
            <person name="Lampietro C."/>
            <person name="Louis A."/>
            <person name="Herpin A."/>
            <person name="Echchiki A."/>
            <person name="Berthelot C."/>
            <person name="Parey E."/>
            <person name="Roest-Crollius H."/>
            <person name="Braasch I."/>
            <person name="Postlethwait J.H."/>
            <person name="Bobe J."/>
            <person name="Montfort J."/>
            <person name="Bouchez O."/>
            <person name="Begum T."/>
            <person name="Schartl M."/>
            <person name="Gustiano R."/>
            <person name="Guiguen Y."/>
        </authorList>
    </citation>
    <scope>NUCLEOTIDE SEQUENCE</scope>
    <source>
        <strain evidence="1">Pdj_M5554</strain>
    </source>
</reference>
<organism evidence="1 2">
    <name type="scientific">Pangasius djambal</name>
    <dbReference type="NCBI Taxonomy" id="1691987"/>
    <lineage>
        <taxon>Eukaryota</taxon>
        <taxon>Metazoa</taxon>
        <taxon>Chordata</taxon>
        <taxon>Craniata</taxon>
        <taxon>Vertebrata</taxon>
        <taxon>Euteleostomi</taxon>
        <taxon>Actinopterygii</taxon>
        <taxon>Neopterygii</taxon>
        <taxon>Teleostei</taxon>
        <taxon>Ostariophysi</taxon>
        <taxon>Siluriformes</taxon>
        <taxon>Pangasiidae</taxon>
        <taxon>Pangasius</taxon>
    </lineage>
</organism>
<gene>
    <name evidence="1" type="ORF">PDJAM_G00035770</name>
</gene>
<proteinExistence type="predicted"/>
<keyword evidence="2" id="KW-1185">Reference proteome</keyword>
<evidence type="ECO:0000313" key="1">
    <source>
        <dbReference type="EMBL" id="MCJ8738431.1"/>
    </source>
</evidence>
<comment type="caution">
    <text evidence="1">The sequence shown here is derived from an EMBL/GenBank/DDBJ whole genome shotgun (WGS) entry which is preliminary data.</text>
</comment>
<dbReference type="EMBL" id="CM040986">
    <property type="protein sequence ID" value="MCJ8738431.1"/>
    <property type="molecule type" value="Genomic_DNA"/>
</dbReference>
<name>A0ACC5YTT2_9TELE</name>
<sequence length="1169" mass="131253">MTIVDKASEKSDFESAQCKHSSSLTPVSSGGVDDGSSSWSVDSSTAELSRAMATCVAPSLEVAVYGGTTALPAERPNEQGKYFMVYFILQVAMSCGDGITLPQKILFPSERLSLKWTQVHRIGAGLQNLGNTCFLNSALQCLSYTAPLANYLLSREHSKTCHEPGFCMLCTMQNHIIQVFANSGNAIKPLGVLHELKRIAKHFRCGNQEDAHEFLRYTVDAMQKSCLPTNKLDRQTQATTLIHQIFGGYLRSRVKCMNCKAVSDTFDPYLDIALDIKNAPTITKALEQFVKAEQLDWENAYKCSTCKEMVQASKRLSIHRNSNVLTISLKRFANFNGGKISKDVRYSEYLDLRPYMSQSHGEPQIYGLYAVLVHSGFSCYAGHYYCYVKASNGQWYQMNDSSVTPTDIRSVLNQQAYLLFYIKQGSTDLKNGDLNQMGFTPGHSSPRPVVTSKLNGHSYTSSSVIGPQLPPHMLKNNSYVNGNGSSKEYHSGSKPSSSDISGVNKATSNLSYSSTPSSASHQAVHPMGIPEPQKRPKMSFTVGYGKVVRCNRTPSTSSSSSSSASYSYPQSSSSTSKFQRSKQVNGTSSTFLVPYDEESSEESDQESRVLDNGTAKPYGIAKASIGNGGMHSPLSHSSSSLSPETNGSNSFSESHTVANGSGHTPLNGHHKVNGFKHSDKASDSPASESSISDTNSLDSQSVSSSKSEGLLSPSPSMERAKPLADPLTQQVSRPAPTPGADTQALAKPAEVTPSTQAALTEASSQVKATTESTLSNHSLTQQASDELTSPNRPKMETETVNGTNGKEDMKMCQSGKPSSWEGKILAEHQEHDRDLNQPHVSTATKDRDRDKESNRNYRELQDRSRERYGHGHRPEREYYPHKERSRSRHRDKEAARYWDRYAYHRRDHHYNRAREEWSRDREREKRYHTPHRSSSHYYRELGWRRARDDSRDRWHYNGEQSSNRAKPSSPRSTSPSPRHGTRKRSLSGEDSTSEEHRAKKYKKSKKKNKDKHRSSERDVSDKNRDSSSCRHKKKKKKKRRHEAEDRARRERRSTLSSDKRDWKGRNGEERRSHMHQRSSDREGSPHRTKQSSTEDHRQLNGHSGNGVNHYNGYWEDVLMWRRNWRDRPCAMQIEQRILETCLRPKISEAKGKTLHFLNIVKDAYLGMSK</sequence>
<dbReference type="Proteomes" id="UP000830395">
    <property type="component" value="Chromosome 12"/>
</dbReference>